<keyword evidence="1" id="KW-1185">Reference proteome</keyword>
<evidence type="ECO:0000313" key="2">
    <source>
        <dbReference type="WBParaSite" id="PEQ_0001044301-mRNA-1"/>
    </source>
</evidence>
<protein>
    <submittedName>
        <fullName evidence="2">Uncharacterized protein</fullName>
    </submittedName>
</protein>
<dbReference type="AlphaFoldDB" id="A0A914RVU6"/>
<evidence type="ECO:0000313" key="1">
    <source>
        <dbReference type="Proteomes" id="UP000887564"/>
    </source>
</evidence>
<organism evidence="1 2">
    <name type="scientific">Parascaris equorum</name>
    <name type="common">Equine roundworm</name>
    <dbReference type="NCBI Taxonomy" id="6256"/>
    <lineage>
        <taxon>Eukaryota</taxon>
        <taxon>Metazoa</taxon>
        <taxon>Ecdysozoa</taxon>
        <taxon>Nematoda</taxon>
        <taxon>Chromadorea</taxon>
        <taxon>Rhabditida</taxon>
        <taxon>Spirurina</taxon>
        <taxon>Ascaridomorpha</taxon>
        <taxon>Ascaridoidea</taxon>
        <taxon>Ascarididae</taxon>
        <taxon>Parascaris</taxon>
    </lineage>
</organism>
<dbReference type="WBParaSite" id="PEQ_0001044301-mRNA-1">
    <property type="protein sequence ID" value="PEQ_0001044301-mRNA-1"/>
    <property type="gene ID" value="PEQ_0001044301"/>
</dbReference>
<accession>A0A914RVU6</accession>
<dbReference type="PANTHER" id="PTHR19964:SF92">
    <property type="entry name" value="PATJ HOMOLOG"/>
    <property type="match status" value="1"/>
</dbReference>
<reference evidence="2" key="1">
    <citation type="submission" date="2022-11" db="UniProtKB">
        <authorList>
            <consortium name="WormBaseParasite"/>
        </authorList>
    </citation>
    <scope>IDENTIFICATION</scope>
</reference>
<sequence length="260" mass="28750">RHAVERGTQIIDAQTSIRDVVAEWKKKLGADYEVVSVDLIPDKRDDGGLGISLEGTVDVLDDMGEKSRKWKVRRRKEQAQGDNIVVEMKQLDMIPTVLSKEGISDVVAHTNRLVNEVVLYGESHVTVRQALSRAASCSQRVRLTVSRKAQTVNVFVPRPEQSLPIAYPLLAAGDDLEKEALCSELRIANAKSETCIPTSLDRTAAILQQVSQRLRSRSLQPLTGLAIWKCVPMIVCLEKDSRGLGFSVVDYQVCTIGCVK</sequence>
<dbReference type="PANTHER" id="PTHR19964">
    <property type="entry name" value="MULTIPLE PDZ DOMAIN PROTEIN"/>
    <property type="match status" value="1"/>
</dbReference>
<dbReference type="Proteomes" id="UP000887564">
    <property type="component" value="Unplaced"/>
</dbReference>
<name>A0A914RVU6_PAREQ</name>
<dbReference type="InterPro" id="IPR051342">
    <property type="entry name" value="PDZ_scaffold"/>
</dbReference>
<proteinExistence type="predicted"/>